<keyword evidence="3" id="KW-0636">Prenylation</keyword>
<feature type="compositionally biased region" description="Low complexity" evidence="7">
    <location>
        <begin position="436"/>
        <end position="446"/>
    </location>
</feature>
<keyword evidence="1 5" id="KW-0403">Intermediate filament</keyword>
<dbReference type="GO" id="GO:0005652">
    <property type="term" value="C:nuclear lamina"/>
    <property type="evidence" value="ECO:0007669"/>
    <property type="project" value="UniProtKB-SubCell"/>
</dbReference>
<proteinExistence type="inferred from homology"/>
<accession>A0A8C4YH03</accession>
<reference evidence="10" key="2">
    <citation type="submission" date="2025-08" db="UniProtKB">
        <authorList>
            <consortium name="Ensembl"/>
        </authorList>
    </citation>
    <scope>IDENTIFICATION</scope>
</reference>
<dbReference type="GO" id="GO:0005200">
    <property type="term" value="F:structural constituent of cytoskeleton"/>
    <property type="evidence" value="ECO:0007669"/>
    <property type="project" value="TreeGrafter"/>
</dbReference>
<dbReference type="GO" id="GO:0051664">
    <property type="term" value="P:nuclear pore localization"/>
    <property type="evidence" value="ECO:0007669"/>
    <property type="project" value="TreeGrafter"/>
</dbReference>
<dbReference type="Pfam" id="PF00932">
    <property type="entry name" value="LTD"/>
    <property type="match status" value="1"/>
</dbReference>
<feature type="region of interest" description="Disordered" evidence="7">
    <location>
        <begin position="379"/>
        <end position="452"/>
    </location>
</feature>
<keyword evidence="11" id="KW-1185">Reference proteome</keyword>
<dbReference type="PROSITE" id="PS51842">
    <property type="entry name" value="IF_ROD_2"/>
    <property type="match status" value="1"/>
</dbReference>
<feature type="domain" description="LTD" evidence="8">
    <location>
        <begin position="447"/>
        <end position="564"/>
    </location>
</feature>
<dbReference type="GO" id="GO:0090435">
    <property type="term" value="P:protein localization to nuclear envelope"/>
    <property type="evidence" value="ECO:0007669"/>
    <property type="project" value="TreeGrafter"/>
</dbReference>
<feature type="region of interest" description="Disordered" evidence="7">
    <location>
        <begin position="570"/>
        <end position="601"/>
    </location>
</feature>
<dbReference type="GO" id="GO:0031965">
    <property type="term" value="C:nuclear membrane"/>
    <property type="evidence" value="ECO:0007669"/>
    <property type="project" value="Ensembl"/>
</dbReference>
<dbReference type="InterPro" id="IPR036415">
    <property type="entry name" value="Lamin_tail_dom_sf"/>
</dbReference>
<sequence>MSGTPSRAAAGGTPLSPARISRLQEKEELRQLNDRLAVYIDRVRALELENDRLLLKISEKEEVTTREVSGVKTLYESELADARRVLDETARERAKLQIEIGKLRAELDEINKNYKKKDADLSVAQSRIKDLEALFHRSEAELSTALNEKRSLEAEVADLRTQLAKAEDGHAVAKKQLEKETLMRVDLENRCQSLQEDLDFRKNIFEEEVRETRKRHEHRLVEIDSSHRQEYESKMAQALQDLRNQHDEQVKLYKMELEQTYQAKLENAKLSSDQNDKAASAAREELKDARMRIESLSYQLSGLQKQASVAEDRIRELEDMMAGEQDRFRKMLDAKEREMMEMRDQMQQQLAEYQELLDVKLALDMEISAYRKLLEGEEKRLKLSPSPSSRVTVSKATSSSSSTSTSVVRSSRGKRKRVEAEELSGSGTSGIGTGSSSGSTSGSSSSFQMSQQASATGHISIEEIDLEGKYVQLKNNSEKDQSLGNWRLKRQIGDAEEIAYKFTPKYVLRAGQTVTIWAADAGVTHSPPSVLVWKNQSSWGTGGDIRTYLVNSDGEEVAVRSITKSVVVRENEEEDEAEFGEEDLFHQQGDPRTTSRGCSVM</sequence>
<dbReference type="GO" id="GO:0042802">
    <property type="term" value="F:identical protein binding"/>
    <property type="evidence" value="ECO:0007669"/>
    <property type="project" value="Ensembl"/>
</dbReference>
<dbReference type="AlphaFoldDB" id="A0A8C4YH03"/>
<keyword evidence="3" id="KW-0449">Lipoprotein</keyword>
<dbReference type="Gene3D" id="1.20.5.1160">
    <property type="entry name" value="Vasodilator-stimulated phosphoprotein"/>
    <property type="match status" value="1"/>
</dbReference>
<evidence type="ECO:0000256" key="4">
    <source>
        <dbReference type="ARBA" id="ARBA00024186"/>
    </source>
</evidence>
<feature type="compositionally biased region" description="Low complexity" evidence="7">
    <location>
        <begin position="388"/>
        <end position="410"/>
    </location>
</feature>
<dbReference type="CTD" id="84823"/>
<dbReference type="Proteomes" id="UP000694390">
    <property type="component" value="Chromosome 22"/>
</dbReference>
<dbReference type="SUPFAM" id="SSF90257">
    <property type="entry name" value="Myosin rod fragments"/>
    <property type="match status" value="1"/>
</dbReference>
<dbReference type="InterPro" id="IPR039008">
    <property type="entry name" value="IF_rod_dom"/>
</dbReference>
<dbReference type="PROSITE" id="PS00226">
    <property type="entry name" value="IF_ROD_1"/>
    <property type="match status" value="1"/>
</dbReference>
<name>A0A8C4YH03_9SAUR</name>
<dbReference type="Pfam" id="PF00038">
    <property type="entry name" value="Filament"/>
    <property type="match status" value="1"/>
</dbReference>
<dbReference type="SMART" id="SM01391">
    <property type="entry name" value="Filament"/>
    <property type="match status" value="1"/>
</dbReference>
<dbReference type="GO" id="GO:0031507">
    <property type="term" value="P:heterochromatin formation"/>
    <property type="evidence" value="ECO:0007669"/>
    <property type="project" value="TreeGrafter"/>
</dbReference>
<dbReference type="Ensembl" id="ENSGEVT00005026943.1">
    <property type="protein sequence ID" value="ENSGEVP00005025633.1"/>
    <property type="gene ID" value="ENSGEVG00005018184.1"/>
</dbReference>
<evidence type="ECO:0000256" key="3">
    <source>
        <dbReference type="ARBA" id="ARBA00023289"/>
    </source>
</evidence>
<dbReference type="PANTHER" id="PTHR45721:SF2">
    <property type="entry name" value="LAMIN-B2"/>
    <property type="match status" value="1"/>
</dbReference>
<comment type="similarity">
    <text evidence="5">Belongs to the intermediate filament family.</text>
</comment>
<evidence type="ECO:0000256" key="5">
    <source>
        <dbReference type="RuleBase" id="RU000685"/>
    </source>
</evidence>
<reference evidence="10" key="3">
    <citation type="submission" date="2025-09" db="UniProtKB">
        <authorList>
            <consortium name="Ensembl"/>
        </authorList>
    </citation>
    <scope>IDENTIFICATION</scope>
</reference>
<evidence type="ECO:0000256" key="1">
    <source>
        <dbReference type="ARBA" id="ARBA00022754"/>
    </source>
</evidence>
<evidence type="ECO:0000313" key="10">
    <source>
        <dbReference type="Ensembl" id="ENSGEVP00005025633.1"/>
    </source>
</evidence>
<reference evidence="10" key="1">
    <citation type="submission" date="2019-06" db="EMBL/GenBank/DDBJ databases">
        <title>G10K-VGP Goodes thornscrub tortoise genome, primary haplotype.</title>
        <authorList>
            <person name="Murphy B."/>
            <person name="Edwards T."/>
            <person name="Rhie A."/>
            <person name="Koren S."/>
            <person name="Phillippy A."/>
            <person name="Fedrigo O."/>
            <person name="Haase B."/>
            <person name="Mountcastle J."/>
            <person name="Lewin H."/>
            <person name="Damas J."/>
            <person name="Howe K."/>
            <person name="Formenti G."/>
            <person name="Myers G."/>
            <person name="Durbin R."/>
            <person name="Jarvis E.D."/>
        </authorList>
    </citation>
    <scope>NUCLEOTIDE SEQUENCE [LARGE SCALE GENOMIC DNA]</scope>
</reference>
<dbReference type="GO" id="GO:0005882">
    <property type="term" value="C:intermediate filament"/>
    <property type="evidence" value="ECO:0007669"/>
    <property type="project" value="UniProtKB-KW"/>
</dbReference>
<dbReference type="RefSeq" id="XP_030396695.1">
    <property type="nucleotide sequence ID" value="XM_030540835.1"/>
</dbReference>
<dbReference type="InterPro" id="IPR018039">
    <property type="entry name" value="IF_conserved"/>
</dbReference>
<dbReference type="GO" id="GO:0007097">
    <property type="term" value="P:nuclear migration"/>
    <property type="evidence" value="ECO:0007669"/>
    <property type="project" value="TreeGrafter"/>
</dbReference>
<dbReference type="Gene3D" id="2.60.40.1260">
    <property type="entry name" value="Lamin Tail domain"/>
    <property type="match status" value="1"/>
</dbReference>
<evidence type="ECO:0000256" key="6">
    <source>
        <dbReference type="SAM" id="Coils"/>
    </source>
</evidence>
<evidence type="ECO:0000313" key="11">
    <source>
        <dbReference type="Proteomes" id="UP000694390"/>
    </source>
</evidence>
<dbReference type="OrthoDB" id="102442at2759"/>
<protein>
    <submittedName>
        <fullName evidence="10">Lamin B2</fullName>
    </submittedName>
</protein>
<evidence type="ECO:0000259" key="8">
    <source>
        <dbReference type="PROSITE" id="PS51841"/>
    </source>
</evidence>
<feature type="region of interest" description="Disordered" evidence="7">
    <location>
        <begin position="1"/>
        <end position="22"/>
    </location>
</feature>
<feature type="coiled-coil region" evidence="6">
    <location>
        <begin position="22"/>
        <end position="197"/>
    </location>
</feature>
<evidence type="ECO:0000259" key="9">
    <source>
        <dbReference type="PROSITE" id="PS51842"/>
    </source>
</evidence>
<dbReference type="GeneTree" id="ENSGT00940000160274"/>
<feature type="compositionally biased region" description="Acidic residues" evidence="7">
    <location>
        <begin position="571"/>
        <end position="582"/>
    </location>
</feature>
<feature type="domain" description="IF rod" evidence="9">
    <location>
        <begin position="25"/>
        <end position="381"/>
    </location>
</feature>
<dbReference type="InterPro" id="IPR001322">
    <property type="entry name" value="Lamin_tail_dom"/>
</dbReference>
<dbReference type="Gene3D" id="1.20.5.170">
    <property type="match status" value="1"/>
</dbReference>
<feature type="compositionally biased region" description="Polar residues" evidence="7">
    <location>
        <begin position="590"/>
        <end position="601"/>
    </location>
</feature>
<dbReference type="GeneID" id="115638830"/>
<feature type="coiled-coil region" evidence="6">
    <location>
        <begin position="228"/>
        <end position="363"/>
    </location>
</feature>
<dbReference type="SUPFAM" id="SSF64593">
    <property type="entry name" value="Intermediate filament protein, coiled coil region"/>
    <property type="match status" value="2"/>
</dbReference>
<dbReference type="GO" id="GO:0006998">
    <property type="term" value="P:nuclear envelope organization"/>
    <property type="evidence" value="ECO:0007669"/>
    <property type="project" value="TreeGrafter"/>
</dbReference>
<dbReference type="SUPFAM" id="SSF74853">
    <property type="entry name" value="Lamin A/C globular tail domain"/>
    <property type="match status" value="1"/>
</dbReference>
<dbReference type="PANTHER" id="PTHR45721">
    <property type="entry name" value="LAMIN DM0-RELATED"/>
    <property type="match status" value="1"/>
</dbReference>
<evidence type="ECO:0000256" key="2">
    <source>
        <dbReference type="ARBA" id="ARBA00023054"/>
    </source>
</evidence>
<evidence type="ECO:0000256" key="7">
    <source>
        <dbReference type="SAM" id="MobiDB-lite"/>
    </source>
</evidence>
<keyword evidence="2 6" id="KW-0175">Coiled coil</keyword>
<organism evidence="10 11">
    <name type="scientific">Gopherus evgoodei</name>
    <name type="common">Goodes thornscrub tortoise</name>
    <dbReference type="NCBI Taxonomy" id="1825980"/>
    <lineage>
        <taxon>Eukaryota</taxon>
        <taxon>Metazoa</taxon>
        <taxon>Chordata</taxon>
        <taxon>Craniata</taxon>
        <taxon>Vertebrata</taxon>
        <taxon>Euteleostomi</taxon>
        <taxon>Archelosauria</taxon>
        <taxon>Testudinata</taxon>
        <taxon>Testudines</taxon>
        <taxon>Cryptodira</taxon>
        <taxon>Durocryptodira</taxon>
        <taxon>Testudinoidea</taxon>
        <taxon>Testudinidae</taxon>
        <taxon>Gopherus</taxon>
    </lineage>
</organism>
<dbReference type="PROSITE" id="PS51841">
    <property type="entry name" value="LTD"/>
    <property type="match status" value="1"/>
</dbReference>
<comment type="subcellular location">
    <subcellularLocation>
        <location evidence="4">Nucleus lamina</location>
    </subcellularLocation>
</comment>
<gene>
    <name evidence="10" type="primary">LMNB2</name>
</gene>